<comment type="caution">
    <text evidence="21">The sequence shown here is derived from an EMBL/GenBank/DDBJ whole genome shotgun (WGS) entry which is preliminary data.</text>
</comment>
<feature type="transmembrane region" description="Helical" evidence="18">
    <location>
        <begin position="83"/>
        <end position="102"/>
    </location>
</feature>
<evidence type="ECO:0000256" key="12">
    <source>
        <dbReference type="ARBA" id="ARBA00023201"/>
    </source>
</evidence>
<dbReference type="EC" id="7.6.2.1" evidence="18"/>
<dbReference type="SUPFAM" id="SSF81653">
    <property type="entry name" value="Calcium ATPase, transduction domain A"/>
    <property type="match status" value="1"/>
</dbReference>
<comment type="caution">
    <text evidence="18">Lacks conserved residue(s) required for the propagation of feature annotation.</text>
</comment>
<dbReference type="SFLD" id="SFLDG00002">
    <property type="entry name" value="C1.7:_P-type_atpase_like"/>
    <property type="match status" value="1"/>
</dbReference>
<dbReference type="InterPro" id="IPR018303">
    <property type="entry name" value="ATPase_P-typ_P_site"/>
</dbReference>
<evidence type="ECO:0000256" key="17">
    <source>
        <dbReference type="PIRSR" id="PIRSR606539-3"/>
    </source>
</evidence>
<evidence type="ECO:0000256" key="5">
    <source>
        <dbReference type="ARBA" id="ARBA00022741"/>
    </source>
</evidence>
<keyword evidence="6 16" id="KW-0067">ATP-binding</keyword>
<dbReference type="Pfam" id="PF13246">
    <property type="entry name" value="Cation_ATPase"/>
    <property type="match status" value="1"/>
</dbReference>
<feature type="binding site" evidence="16">
    <location>
        <position position="586"/>
    </location>
    <ligand>
        <name>ATP</name>
        <dbReference type="ChEBI" id="CHEBI:30616"/>
    </ligand>
</feature>
<evidence type="ECO:0000256" key="6">
    <source>
        <dbReference type="ARBA" id="ARBA00022840"/>
    </source>
</evidence>
<comment type="catalytic activity">
    <reaction evidence="13 18">
        <text>ATP + H2O + phospholipidSide 1 = ADP + phosphate + phospholipidSide 2.</text>
        <dbReference type="EC" id="7.6.2.1"/>
    </reaction>
</comment>
<keyword evidence="7 17" id="KW-0460">Magnesium</keyword>
<feature type="binding site" evidence="16">
    <location>
        <position position="703"/>
    </location>
    <ligand>
        <name>ATP</name>
        <dbReference type="ChEBI" id="CHEBI:30616"/>
    </ligand>
</feature>
<dbReference type="InterPro" id="IPR036412">
    <property type="entry name" value="HAD-like_sf"/>
</dbReference>
<evidence type="ECO:0000313" key="21">
    <source>
        <dbReference type="EMBL" id="KRX02230.1"/>
    </source>
</evidence>
<comment type="subcellular location">
    <subcellularLocation>
        <location evidence="1 18">Membrane</location>
        <topology evidence="1 18">Multi-pass membrane protein</topology>
    </subcellularLocation>
</comment>
<dbReference type="Pfam" id="PF16209">
    <property type="entry name" value="PhoLip_ATPase_N"/>
    <property type="match status" value="1"/>
</dbReference>
<evidence type="ECO:0000256" key="3">
    <source>
        <dbReference type="ARBA" id="ARBA00022692"/>
    </source>
</evidence>
<dbReference type="InterPro" id="IPR044492">
    <property type="entry name" value="P_typ_ATPase_HD_dom"/>
</dbReference>
<dbReference type="InterPro" id="IPR059000">
    <property type="entry name" value="ATPase_P-type_domA"/>
</dbReference>
<evidence type="ECO:0000256" key="10">
    <source>
        <dbReference type="ARBA" id="ARBA00023053"/>
    </source>
</evidence>
<comment type="catalytic activity">
    <reaction evidence="14">
        <text>Na(+)(in) + ATP + H2O = Na(+)(out) + ADP + phosphate + H(+)</text>
        <dbReference type="Rhea" id="RHEA:14633"/>
        <dbReference type="ChEBI" id="CHEBI:15377"/>
        <dbReference type="ChEBI" id="CHEBI:15378"/>
        <dbReference type="ChEBI" id="CHEBI:29101"/>
        <dbReference type="ChEBI" id="CHEBI:30616"/>
        <dbReference type="ChEBI" id="CHEBI:43474"/>
        <dbReference type="ChEBI" id="CHEBI:456216"/>
        <dbReference type="EC" id="7.2.2.3"/>
    </reaction>
    <physiologicalReaction direction="left-to-right" evidence="14">
        <dbReference type="Rhea" id="RHEA:14634"/>
    </physiologicalReaction>
</comment>
<dbReference type="AlphaFoldDB" id="A0A0V0QJ88"/>
<keyword evidence="11 18" id="KW-0472">Membrane</keyword>
<sequence>MSRERILNQQIQRPPYKNTPPHKKLFSCFQKQEQNEEDLEYLEKRSILSQVVDEKLTSNYIKTHKYTWINFIPLNLCDQFSKLANIYFLFIGILQMIPSITISDGKPVMYMPLTIVLVVSALKDLFEDLKKYKQDQEENQRQVTIIDETKDEKQVKWQHLRVGNIVKISQNEQIPADLVVLSTSDKKGLCYLETQNLDGETNLKRKEVPRELINPQTENNLRIQRFIHCEFGLPDPYIYHFNGSLSIDFGNDNKKIIKVPIDDKNFLLRGCTLKNTEQIYGLVVYTGQDTKIMRNSIKQRPKHSSVEKFMNICITVIFTIQMIVTFISSAYASYWVQENIDNIQYLGNQETNVFIYWGTWVLIYTNFVPISLIVSLEMVKFIQAIFIGQDKHMYCYKNNIKADAQCSNVNEELGQIEYVFSDKTGTLTQNLMNFTNLIVNGRHYGEVHTISQQEIEKKYGCISNVKFFDGEFIQNTRKIKGDQESRENLEALLLLSICNTVQAEEKDGKLIYNAESPDELSLINFAKLCGVEFEGTDENNIIKVKFGEKQMDKYQLLHKIEFNSARKRMSVIIQDLQTDKVILYCKGADNIILERTIQEQLKSREIKKTQQTLNQYSTIGLRTLLLAKKEMTLKEFQDWYQQFNTAKIERASQMEIHQLEEQIEENLTIIGATAIEDELRDDVGSTIKTIKDVGINFWVLTGDKLETAINIGISCQVLTNDQKRFILQNPNHPHQQTIKEQLEHIAKEIEYNKVNNIQKLNQQQKAQQYALIVPGDALIHISKSHEITQNFVKITQNCSSVIACRVSPIQKQEIVKMVRQTFPQKSTLAIGDGANDVNMITAAHVGVGIKGVEGLQAASLFINVL</sequence>
<dbReference type="FunFam" id="3.40.50.1000:FF:000001">
    <property type="entry name" value="Phospholipid-transporting ATPase IC"/>
    <property type="match status" value="1"/>
</dbReference>
<keyword evidence="8 18" id="KW-1278">Translocase</keyword>
<dbReference type="GO" id="GO:0140326">
    <property type="term" value="F:ATPase-coupled intramembrane lipid transporter activity"/>
    <property type="evidence" value="ECO:0007669"/>
    <property type="project" value="UniProtKB-EC"/>
</dbReference>
<gene>
    <name evidence="21" type="ORF">PPERSA_04852</name>
</gene>
<evidence type="ECO:0000256" key="9">
    <source>
        <dbReference type="ARBA" id="ARBA00022989"/>
    </source>
</evidence>
<dbReference type="Proteomes" id="UP000054937">
    <property type="component" value="Unassembled WGS sequence"/>
</dbReference>
<evidence type="ECO:0000259" key="19">
    <source>
        <dbReference type="Pfam" id="PF00122"/>
    </source>
</evidence>
<keyword evidence="9 18" id="KW-1133">Transmembrane helix</keyword>
<dbReference type="GO" id="GO:0005886">
    <property type="term" value="C:plasma membrane"/>
    <property type="evidence" value="ECO:0007669"/>
    <property type="project" value="TreeGrafter"/>
</dbReference>
<dbReference type="OMA" id="RIVAWAF"/>
<evidence type="ECO:0000256" key="2">
    <source>
        <dbReference type="ARBA" id="ARBA00008109"/>
    </source>
</evidence>
<dbReference type="OrthoDB" id="377733at2759"/>
<dbReference type="PANTHER" id="PTHR24092:SF150">
    <property type="entry name" value="PHOSPHOLIPID-TRANSPORTING ATPASE"/>
    <property type="match status" value="1"/>
</dbReference>
<name>A0A0V0QJ88_PSEPJ</name>
<dbReference type="GO" id="GO:0005524">
    <property type="term" value="F:ATP binding"/>
    <property type="evidence" value="ECO:0007669"/>
    <property type="project" value="UniProtKB-UniRule"/>
</dbReference>
<evidence type="ECO:0000256" key="7">
    <source>
        <dbReference type="ARBA" id="ARBA00022842"/>
    </source>
</evidence>
<keyword evidence="22" id="KW-1185">Reference proteome</keyword>
<evidence type="ECO:0000256" key="4">
    <source>
        <dbReference type="ARBA" id="ARBA00022723"/>
    </source>
</evidence>
<evidence type="ECO:0000256" key="15">
    <source>
        <dbReference type="PIRSR" id="PIRSR606539-1"/>
    </source>
</evidence>
<feature type="domain" description="P-type ATPase A" evidence="19">
    <location>
        <begin position="139"/>
        <end position="290"/>
    </location>
</feature>
<feature type="binding site" evidence="17">
    <location>
        <position position="424"/>
    </location>
    <ligand>
        <name>Mg(2+)</name>
        <dbReference type="ChEBI" id="CHEBI:18420"/>
    </ligand>
</feature>
<dbReference type="GO" id="GO:0008554">
    <property type="term" value="F:P-type sodium transporter activity"/>
    <property type="evidence" value="ECO:0007669"/>
    <property type="project" value="UniProtKB-EC"/>
</dbReference>
<feature type="binding site" evidence="17">
    <location>
        <position position="836"/>
    </location>
    <ligand>
        <name>Mg(2+)</name>
        <dbReference type="ChEBI" id="CHEBI:18420"/>
    </ligand>
</feature>
<comment type="cofactor">
    <cofactor evidence="17">
        <name>Mg(2+)</name>
        <dbReference type="ChEBI" id="CHEBI:18420"/>
    </cofactor>
</comment>
<feature type="binding site" evidence="16">
    <location>
        <position position="702"/>
    </location>
    <ligand>
        <name>ATP</name>
        <dbReference type="ChEBI" id="CHEBI:30616"/>
    </ligand>
</feature>
<feature type="binding site" evidence="17">
    <location>
        <position position="832"/>
    </location>
    <ligand>
        <name>Mg(2+)</name>
        <dbReference type="ChEBI" id="CHEBI:18420"/>
    </ligand>
</feature>
<evidence type="ECO:0000256" key="16">
    <source>
        <dbReference type="PIRSR" id="PIRSR606539-2"/>
    </source>
</evidence>
<evidence type="ECO:0000256" key="1">
    <source>
        <dbReference type="ARBA" id="ARBA00004141"/>
    </source>
</evidence>
<dbReference type="PROSITE" id="PS00154">
    <property type="entry name" value="ATPASE_E1_E2"/>
    <property type="match status" value="1"/>
</dbReference>
<keyword evidence="5 16" id="KW-0547">Nucleotide-binding</keyword>
<dbReference type="SUPFAM" id="SSF81665">
    <property type="entry name" value="Calcium ATPase, transmembrane domain M"/>
    <property type="match status" value="1"/>
</dbReference>
<comment type="similarity">
    <text evidence="2 18">Belongs to the cation transport ATPase (P-type) (TC 3.A.3) family. Type IV subfamily.</text>
</comment>
<dbReference type="Gene3D" id="3.40.50.1000">
    <property type="entry name" value="HAD superfamily/HAD-like"/>
    <property type="match status" value="1"/>
</dbReference>
<dbReference type="GO" id="GO:0000287">
    <property type="term" value="F:magnesium ion binding"/>
    <property type="evidence" value="ECO:0007669"/>
    <property type="project" value="UniProtKB-UniRule"/>
</dbReference>
<feature type="binding site" evidence="16">
    <location>
        <position position="422"/>
    </location>
    <ligand>
        <name>ATP</name>
        <dbReference type="ChEBI" id="CHEBI:30616"/>
    </ligand>
</feature>
<dbReference type="FunFam" id="3.40.50.1000:FF:000014">
    <property type="entry name" value="Phospholipid-transporting ATPase"/>
    <property type="match status" value="1"/>
</dbReference>
<reference evidence="21 22" key="1">
    <citation type="journal article" date="2015" name="Sci. Rep.">
        <title>Genome of the facultative scuticociliatosis pathogen Pseudocohnilembus persalinus provides insight into its virulence through horizontal gene transfer.</title>
        <authorList>
            <person name="Xiong J."/>
            <person name="Wang G."/>
            <person name="Cheng J."/>
            <person name="Tian M."/>
            <person name="Pan X."/>
            <person name="Warren A."/>
            <person name="Jiang C."/>
            <person name="Yuan D."/>
            <person name="Miao W."/>
        </authorList>
    </citation>
    <scope>NUCLEOTIDE SEQUENCE [LARGE SCALE GENOMIC DNA]</scope>
    <source>
        <strain evidence="21">36N120E</strain>
    </source>
</reference>
<evidence type="ECO:0000256" key="11">
    <source>
        <dbReference type="ARBA" id="ARBA00023136"/>
    </source>
</evidence>
<dbReference type="InterPro" id="IPR032631">
    <property type="entry name" value="P-type_ATPase_N"/>
</dbReference>
<dbReference type="SUPFAM" id="SSF56784">
    <property type="entry name" value="HAD-like"/>
    <property type="match status" value="1"/>
</dbReference>
<dbReference type="SFLD" id="SFLDS00003">
    <property type="entry name" value="Haloacid_Dehalogenase"/>
    <property type="match status" value="1"/>
</dbReference>
<proteinExistence type="inferred from homology"/>
<feature type="binding site" evidence="16">
    <location>
        <position position="562"/>
    </location>
    <ligand>
        <name>ATP</name>
        <dbReference type="ChEBI" id="CHEBI:30616"/>
    </ligand>
</feature>
<dbReference type="Gene3D" id="2.70.150.10">
    <property type="entry name" value="Calcium-transporting ATPase, cytoplasmic transduction domain A"/>
    <property type="match status" value="1"/>
</dbReference>
<dbReference type="InParanoid" id="A0A0V0QJ88"/>
<dbReference type="InterPro" id="IPR023298">
    <property type="entry name" value="ATPase_P-typ_TM_dom_sf"/>
</dbReference>
<dbReference type="NCBIfam" id="TIGR01652">
    <property type="entry name" value="ATPase-Plipid"/>
    <property type="match status" value="1"/>
</dbReference>
<evidence type="ECO:0000256" key="13">
    <source>
        <dbReference type="ARBA" id="ARBA00034036"/>
    </source>
</evidence>
<feature type="transmembrane region" description="Helical" evidence="18">
    <location>
        <begin position="309"/>
        <end position="334"/>
    </location>
</feature>
<feature type="binding site" evidence="16">
    <location>
        <position position="835"/>
    </location>
    <ligand>
        <name>ATP</name>
        <dbReference type="ChEBI" id="CHEBI:30616"/>
    </ligand>
</feature>
<keyword evidence="10" id="KW-0915">Sodium</keyword>
<feature type="active site" description="4-aspartylphosphate intermediate" evidence="15">
    <location>
        <position position="422"/>
    </location>
</feature>
<feature type="transmembrane region" description="Helical" evidence="18">
    <location>
        <begin position="354"/>
        <end position="376"/>
    </location>
</feature>
<feature type="binding site" evidence="16">
    <location>
        <position position="424"/>
    </location>
    <ligand>
        <name>ATP</name>
        <dbReference type="ChEBI" id="CHEBI:30616"/>
    </ligand>
</feature>
<dbReference type="Pfam" id="PF00122">
    <property type="entry name" value="E1-E2_ATPase"/>
    <property type="match status" value="1"/>
</dbReference>
<dbReference type="Gene3D" id="3.40.1110.10">
    <property type="entry name" value="Calcium-transporting ATPase, cytoplasmic domain N"/>
    <property type="match status" value="1"/>
</dbReference>
<dbReference type="PRINTS" id="PR00119">
    <property type="entry name" value="CATATPASE"/>
</dbReference>
<evidence type="ECO:0000313" key="22">
    <source>
        <dbReference type="Proteomes" id="UP000054937"/>
    </source>
</evidence>
<feature type="domain" description="P-type ATPase N-terminal" evidence="20">
    <location>
        <begin position="54"/>
        <end position="101"/>
    </location>
</feature>
<keyword evidence="12" id="KW-0739">Sodium transport</keyword>
<feature type="binding site" evidence="16">
    <location>
        <position position="423"/>
    </location>
    <ligand>
        <name>ATP</name>
        <dbReference type="ChEBI" id="CHEBI:30616"/>
    </ligand>
</feature>
<evidence type="ECO:0000256" key="18">
    <source>
        <dbReference type="RuleBase" id="RU362033"/>
    </source>
</evidence>
<dbReference type="SUPFAM" id="SSF81660">
    <property type="entry name" value="Metal cation-transporting ATPase, ATP-binding domain N"/>
    <property type="match status" value="1"/>
</dbReference>
<feature type="binding site" evidence="16">
    <location>
        <position position="805"/>
    </location>
    <ligand>
        <name>ATP</name>
        <dbReference type="ChEBI" id="CHEBI:30616"/>
    </ligand>
</feature>
<feature type="binding site" evidence="16">
    <location>
        <position position="811"/>
    </location>
    <ligand>
        <name>ATP</name>
        <dbReference type="ChEBI" id="CHEBI:30616"/>
    </ligand>
</feature>
<evidence type="ECO:0000256" key="14">
    <source>
        <dbReference type="ARBA" id="ARBA00049499"/>
    </source>
</evidence>
<dbReference type="InterPro" id="IPR023299">
    <property type="entry name" value="ATPase_P-typ_cyto_dom_N"/>
</dbReference>
<dbReference type="SFLD" id="SFLDF00027">
    <property type="entry name" value="p-type_atpase"/>
    <property type="match status" value="1"/>
</dbReference>
<keyword evidence="12" id="KW-0406">Ion transport</keyword>
<dbReference type="InterPro" id="IPR008250">
    <property type="entry name" value="ATPase_P-typ_transduc_dom_A_sf"/>
</dbReference>
<feature type="binding site" evidence="16">
    <location>
        <position position="622"/>
    </location>
    <ligand>
        <name>ATP</name>
        <dbReference type="ChEBI" id="CHEBI:30616"/>
    </ligand>
</feature>
<feature type="binding site" evidence="16">
    <location>
        <position position="836"/>
    </location>
    <ligand>
        <name>ATP</name>
        <dbReference type="ChEBI" id="CHEBI:30616"/>
    </ligand>
</feature>
<keyword evidence="4 17" id="KW-0479">Metal-binding</keyword>
<feature type="binding site" evidence="16">
    <location>
        <position position="519"/>
    </location>
    <ligand>
        <name>ATP</name>
        <dbReference type="ChEBI" id="CHEBI:30616"/>
    </ligand>
</feature>
<keyword evidence="12" id="KW-0813">Transport</keyword>
<feature type="binding site" evidence="16">
    <location>
        <position position="701"/>
    </location>
    <ligand>
        <name>ATP</name>
        <dbReference type="ChEBI" id="CHEBI:30616"/>
    </ligand>
</feature>
<protein>
    <recommendedName>
        <fullName evidence="18">Phospholipid-transporting ATPase</fullName>
        <ecNumber evidence="18">7.6.2.1</ecNumber>
    </recommendedName>
</protein>
<keyword evidence="3 18" id="KW-0812">Transmembrane</keyword>
<dbReference type="InterPro" id="IPR023214">
    <property type="entry name" value="HAD_sf"/>
</dbReference>
<dbReference type="FunFam" id="2.70.150.10:FF:000054">
    <property type="entry name" value="Phospholipid-transporting ATPase"/>
    <property type="match status" value="1"/>
</dbReference>
<dbReference type="FunCoup" id="A0A0V0QJ88">
    <property type="interactions" value="6"/>
</dbReference>
<feature type="binding site" evidence="17">
    <location>
        <position position="422"/>
    </location>
    <ligand>
        <name>Mg(2+)</name>
        <dbReference type="ChEBI" id="CHEBI:18420"/>
    </ligand>
</feature>
<dbReference type="PANTHER" id="PTHR24092">
    <property type="entry name" value="PROBABLE PHOSPHOLIPID-TRANSPORTING ATPASE"/>
    <property type="match status" value="1"/>
</dbReference>
<organism evidence="21 22">
    <name type="scientific">Pseudocohnilembus persalinus</name>
    <name type="common">Ciliate</name>
    <dbReference type="NCBI Taxonomy" id="266149"/>
    <lineage>
        <taxon>Eukaryota</taxon>
        <taxon>Sar</taxon>
        <taxon>Alveolata</taxon>
        <taxon>Ciliophora</taxon>
        <taxon>Intramacronucleata</taxon>
        <taxon>Oligohymenophorea</taxon>
        <taxon>Scuticociliatia</taxon>
        <taxon>Philasterida</taxon>
        <taxon>Pseudocohnilembidae</taxon>
        <taxon>Pseudocohnilembus</taxon>
    </lineage>
</organism>
<dbReference type="GO" id="GO:0045332">
    <property type="term" value="P:phospholipid translocation"/>
    <property type="evidence" value="ECO:0007669"/>
    <property type="project" value="TreeGrafter"/>
</dbReference>
<evidence type="ECO:0000256" key="8">
    <source>
        <dbReference type="ARBA" id="ARBA00022967"/>
    </source>
</evidence>
<dbReference type="EMBL" id="LDAU01000156">
    <property type="protein sequence ID" value="KRX02230.1"/>
    <property type="molecule type" value="Genomic_DNA"/>
</dbReference>
<accession>A0A0V0QJ88</accession>
<evidence type="ECO:0000259" key="20">
    <source>
        <dbReference type="Pfam" id="PF16209"/>
    </source>
</evidence>
<dbReference type="InterPro" id="IPR006539">
    <property type="entry name" value="P-type_ATPase_IV"/>
</dbReference>